<evidence type="ECO:0000313" key="3">
    <source>
        <dbReference type="EMBL" id="MCX2742808.1"/>
    </source>
</evidence>
<organism evidence="3 4">
    <name type="scientific">Mangrovivirga halotolerans</name>
    <dbReference type="NCBI Taxonomy" id="2993936"/>
    <lineage>
        <taxon>Bacteria</taxon>
        <taxon>Pseudomonadati</taxon>
        <taxon>Bacteroidota</taxon>
        <taxon>Cytophagia</taxon>
        <taxon>Cytophagales</taxon>
        <taxon>Mangrovivirgaceae</taxon>
        <taxon>Mangrovivirga</taxon>
    </lineage>
</organism>
<keyword evidence="1" id="KW-0732">Signal</keyword>
<dbReference type="Pfam" id="PF11396">
    <property type="entry name" value="PepSY_like"/>
    <property type="match status" value="1"/>
</dbReference>
<keyword evidence="4" id="KW-1185">Reference proteome</keyword>
<evidence type="ECO:0000313" key="4">
    <source>
        <dbReference type="Proteomes" id="UP001209885"/>
    </source>
</evidence>
<proteinExistence type="predicted"/>
<evidence type="ECO:0000256" key="1">
    <source>
        <dbReference type="SAM" id="SignalP"/>
    </source>
</evidence>
<dbReference type="RefSeq" id="WP_266055142.1">
    <property type="nucleotide sequence ID" value="NZ_JAPFQN010000002.1"/>
</dbReference>
<feature type="chain" id="PRO_5045996631" evidence="1">
    <location>
        <begin position="20"/>
        <end position="101"/>
    </location>
</feature>
<feature type="domain" description="Putative beta-lactamase-inhibitor-like PepSY-like" evidence="2">
    <location>
        <begin position="38"/>
        <end position="96"/>
    </location>
</feature>
<dbReference type="SUPFAM" id="SSF160574">
    <property type="entry name" value="BT0923-like"/>
    <property type="match status" value="1"/>
</dbReference>
<dbReference type="Proteomes" id="UP001209885">
    <property type="component" value="Unassembled WGS sequence"/>
</dbReference>
<feature type="signal peptide" evidence="1">
    <location>
        <begin position="1"/>
        <end position="19"/>
    </location>
</feature>
<accession>A0ABT3RLW4</accession>
<reference evidence="3 4" key="1">
    <citation type="submission" date="2022-11" db="EMBL/GenBank/DDBJ databases">
        <title>The characterization of three novel Bacteroidetes species and genomic analysis of their roles in tidal elemental geochemical cycles.</title>
        <authorList>
            <person name="Ma K."/>
        </authorList>
    </citation>
    <scope>NUCLEOTIDE SEQUENCE [LARGE SCALE GENOMIC DNA]</scope>
    <source>
        <strain evidence="3 4">M17</strain>
    </source>
</reference>
<evidence type="ECO:0000259" key="2">
    <source>
        <dbReference type="Pfam" id="PF11396"/>
    </source>
</evidence>
<dbReference type="EMBL" id="JAPFQN010000002">
    <property type="protein sequence ID" value="MCX2742808.1"/>
    <property type="molecule type" value="Genomic_DNA"/>
</dbReference>
<dbReference type="Gene3D" id="3.10.450.360">
    <property type="match status" value="1"/>
</dbReference>
<comment type="caution">
    <text evidence="3">The sequence shown here is derived from an EMBL/GenBank/DDBJ whole genome shotgun (WGS) entry which is preliminary data.</text>
</comment>
<name>A0ABT3RLW4_9BACT</name>
<sequence length="101" mass="11406">MKKLILMVALIGTFGFVSIEANTIEKENVISELNTLVDEITFQELPAAVQDAFTDTYSKESVAKVIKHDDQTYEIHVELEEGIKALKYNSNGELLKEWSVE</sequence>
<protein>
    <submittedName>
        <fullName evidence="3">PepSY-like domain-containing protein</fullName>
    </submittedName>
</protein>
<dbReference type="InterPro" id="IPR021533">
    <property type="entry name" value="PepSY-like"/>
</dbReference>
<gene>
    <name evidence="3" type="ORF">OO013_02960</name>
</gene>